<reference evidence="1 2" key="1">
    <citation type="submission" date="2017-02" db="EMBL/GenBank/DDBJ databases">
        <title>The complete genomic sequence of a novel cold adapted crude oil-degrading bacterium Planococcus qaidamina Y42.</title>
        <authorList>
            <person name="Yang R."/>
        </authorList>
    </citation>
    <scope>NUCLEOTIDE SEQUENCE [LARGE SCALE GENOMIC DNA]</scope>
    <source>
        <strain evidence="1 2">Y42</strain>
    </source>
</reference>
<keyword evidence="2" id="KW-1185">Reference proteome</keyword>
<proteinExistence type="predicted"/>
<sequence>MTEHEWDRALRIKTAGTLSGIYQSAHYNRYEATPYAGLEALFEEYGLKPDGHFVDFGCGKGRVPFYVHRKFGITATGIEMSGHLYQEALENQASYMAKTKQKKGSVHFIRTFAEEYPINPEDSMFYFFNPFSVQIFMTVISRILESAEQNPRPVTLILYFPTADYIQFAEQSFKLIGEVKVPGLYERNSNERFMIFRK</sequence>
<dbReference type="CDD" id="cd02440">
    <property type="entry name" value="AdoMet_MTases"/>
    <property type="match status" value="1"/>
</dbReference>
<evidence type="ECO:0000313" key="1">
    <source>
        <dbReference type="EMBL" id="AQQ54531.1"/>
    </source>
</evidence>
<dbReference type="Gene3D" id="3.40.50.150">
    <property type="entry name" value="Vaccinia Virus protein VP39"/>
    <property type="match status" value="1"/>
</dbReference>
<dbReference type="GO" id="GO:0032259">
    <property type="term" value="P:methylation"/>
    <property type="evidence" value="ECO:0007669"/>
    <property type="project" value="UniProtKB-KW"/>
</dbReference>
<name>A0A1Q2L278_9BACL</name>
<keyword evidence="1" id="KW-0489">Methyltransferase</keyword>
<dbReference type="Proteomes" id="UP000188184">
    <property type="component" value="Chromosome"/>
</dbReference>
<dbReference type="GO" id="GO:0008168">
    <property type="term" value="F:methyltransferase activity"/>
    <property type="evidence" value="ECO:0007669"/>
    <property type="project" value="UniProtKB-KW"/>
</dbReference>
<dbReference type="RefSeq" id="WP_077590425.1">
    <property type="nucleotide sequence ID" value="NZ_CP019640.1"/>
</dbReference>
<dbReference type="InterPro" id="IPR029063">
    <property type="entry name" value="SAM-dependent_MTases_sf"/>
</dbReference>
<dbReference type="OrthoDB" id="9780095at2"/>
<protein>
    <submittedName>
        <fullName evidence="1">SAM-dependent methyltransferase</fullName>
    </submittedName>
</protein>
<keyword evidence="1" id="KW-0808">Transferase</keyword>
<organism evidence="1 2">
    <name type="scientific">Planococcus lenghuensis</name>
    <dbReference type="NCBI Taxonomy" id="2213202"/>
    <lineage>
        <taxon>Bacteria</taxon>
        <taxon>Bacillati</taxon>
        <taxon>Bacillota</taxon>
        <taxon>Bacilli</taxon>
        <taxon>Bacillales</taxon>
        <taxon>Caryophanaceae</taxon>
        <taxon>Planococcus</taxon>
    </lineage>
</organism>
<dbReference type="AlphaFoldDB" id="A0A1Q2L278"/>
<dbReference type="KEGG" id="pmar:B0X71_16425"/>
<gene>
    <name evidence="1" type="ORF">B0X71_16425</name>
</gene>
<dbReference type="EMBL" id="CP019640">
    <property type="protein sequence ID" value="AQQ54531.1"/>
    <property type="molecule type" value="Genomic_DNA"/>
</dbReference>
<dbReference type="SUPFAM" id="SSF53335">
    <property type="entry name" value="S-adenosyl-L-methionine-dependent methyltransferases"/>
    <property type="match status" value="1"/>
</dbReference>
<evidence type="ECO:0000313" key="2">
    <source>
        <dbReference type="Proteomes" id="UP000188184"/>
    </source>
</evidence>
<accession>A0A1Q2L278</accession>